<proteinExistence type="predicted"/>
<dbReference type="EMBL" id="LAZR01000225">
    <property type="protein sequence ID" value="KKN80803.1"/>
    <property type="molecule type" value="Genomic_DNA"/>
</dbReference>
<organism evidence="1">
    <name type="scientific">marine sediment metagenome</name>
    <dbReference type="NCBI Taxonomy" id="412755"/>
    <lineage>
        <taxon>unclassified sequences</taxon>
        <taxon>metagenomes</taxon>
        <taxon>ecological metagenomes</taxon>
    </lineage>
</organism>
<accession>A0A0F9WQ09</accession>
<evidence type="ECO:0000313" key="1">
    <source>
        <dbReference type="EMBL" id="KKN80803.1"/>
    </source>
</evidence>
<dbReference type="AlphaFoldDB" id="A0A0F9WQ09"/>
<comment type="caution">
    <text evidence="1">The sequence shown here is derived from an EMBL/GenBank/DDBJ whole genome shotgun (WGS) entry which is preliminary data.</text>
</comment>
<sequence>MKADWADQAAAQIWCDLSNRRGFGLDDLKYDEDEAELFAEIQSKHAQIIRDAAKDAAK</sequence>
<name>A0A0F9WQ09_9ZZZZ</name>
<reference evidence="1" key="1">
    <citation type="journal article" date="2015" name="Nature">
        <title>Complex archaea that bridge the gap between prokaryotes and eukaryotes.</title>
        <authorList>
            <person name="Spang A."/>
            <person name="Saw J.H."/>
            <person name="Jorgensen S.L."/>
            <person name="Zaremba-Niedzwiedzka K."/>
            <person name="Martijn J."/>
            <person name="Lind A.E."/>
            <person name="van Eijk R."/>
            <person name="Schleper C."/>
            <person name="Guy L."/>
            <person name="Ettema T.J."/>
        </authorList>
    </citation>
    <scope>NUCLEOTIDE SEQUENCE</scope>
</reference>
<gene>
    <name evidence="1" type="ORF">LCGC14_0326090</name>
</gene>
<protein>
    <submittedName>
        <fullName evidence="1">Uncharacterized protein</fullName>
    </submittedName>
</protein>